<evidence type="ECO:0000256" key="1">
    <source>
        <dbReference type="ARBA" id="ARBA00009686"/>
    </source>
</evidence>
<comment type="caution">
    <text evidence="5">The sequence shown here is derived from an EMBL/GenBank/DDBJ whole genome shotgun (WGS) entry which is preliminary data.</text>
</comment>
<keyword evidence="2" id="KW-0597">Phosphoprotein</keyword>
<proteinExistence type="inferred from homology"/>
<dbReference type="Pfam" id="PF02114">
    <property type="entry name" value="Phosducin"/>
    <property type="match status" value="2"/>
</dbReference>
<comment type="similarity">
    <text evidence="1">Belongs to the phosducin family.</text>
</comment>
<sequence>MSSQFHFLKFMQSLRKIVHHLPYQIYTCRLTLHTVIIHLTISLVVSTGVVDYTYFPLFFLSSMVSLEDKILGYVRDNYCSSSESDDEAGDDDDKGCTVSTSTELPPRTAETSNGGSSVNTGPKGVLEDWRLYKQMKCKEDLERDKKLVEAAKRLCIIQQPVEDEEKVFAELENDNDLLKQFAQKRMKELGQKYGHQNRTIIVDSFSASYGQVFELNHREDMLNAVDVDSAVTTIFVHIYENEAQGCAAMDECFQALAESYPQFKFCRLRASAVGMSREFRKAGLPTLQAYKNKDLVLNFVRIIDYLGDEFEVEDVERFLIEYGGLPDSQ</sequence>
<organism evidence="5 6">
    <name type="scientific">Trichinella papuae</name>
    <dbReference type="NCBI Taxonomy" id="268474"/>
    <lineage>
        <taxon>Eukaryota</taxon>
        <taxon>Metazoa</taxon>
        <taxon>Ecdysozoa</taxon>
        <taxon>Nematoda</taxon>
        <taxon>Enoplea</taxon>
        <taxon>Dorylaimia</taxon>
        <taxon>Trichinellida</taxon>
        <taxon>Trichinellidae</taxon>
        <taxon>Trichinella</taxon>
    </lineage>
</organism>
<protein>
    <submittedName>
        <fullName evidence="5">Phosducin-like protein</fullName>
    </submittedName>
</protein>
<evidence type="ECO:0000256" key="3">
    <source>
        <dbReference type="SAM" id="MobiDB-lite"/>
    </source>
</evidence>
<dbReference type="Gene3D" id="1.10.168.10">
    <property type="entry name" value="Phosducin, domain 2"/>
    <property type="match status" value="1"/>
</dbReference>
<evidence type="ECO:0000256" key="2">
    <source>
        <dbReference type="ARBA" id="ARBA00022553"/>
    </source>
</evidence>
<dbReference type="OrthoDB" id="70588at2759"/>
<keyword evidence="6" id="KW-1185">Reference proteome</keyword>
<dbReference type="SUPFAM" id="SSF52833">
    <property type="entry name" value="Thioredoxin-like"/>
    <property type="match status" value="1"/>
</dbReference>
<evidence type="ECO:0000313" key="6">
    <source>
        <dbReference type="Proteomes" id="UP000054843"/>
    </source>
</evidence>
<dbReference type="InterPro" id="IPR024253">
    <property type="entry name" value="Phosducin_thioredoxin-like_dom"/>
</dbReference>
<dbReference type="CDD" id="cd02987">
    <property type="entry name" value="Phd_like_Phd"/>
    <property type="match status" value="1"/>
</dbReference>
<dbReference type="InterPro" id="IPR023196">
    <property type="entry name" value="Phosducin_N_dom_sf"/>
</dbReference>
<dbReference type="AlphaFoldDB" id="A0A0V1N688"/>
<name>A0A0V1N688_9BILA</name>
<accession>A0A0V1N688</accession>
<feature type="domain" description="Phosducin" evidence="4">
    <location>
        <begin position="106"/>
        <end position="158"/>
    </location>
</feature>
<dbReference type="GO" id="GO:0008277">
    <property type="term" value="P:regulation of G protein-coupled receptor signaling pathway"/>
    <property type="evidence" value="ECO:0007669"/>
    <property type="project" value="InterPro"/>
</dbReference>
<dbReference type="PANTHER" id="PTHR46052">
    <property type="entry name" value="PHOSDUCIN-LIKE PROTEIN"/>
    <property type="match status" value="1"/>
</dbReference>
<dbReference type="InterPro" id="IPR051499">
    <property type="entry name" value="Phosducin-like_reg"/>
</dbReference>
<dbReference type="PANTHER" id="PTHR46052:SF1">
    <property type="entry name" value="PHOSDUCIN-LIKE PROTEIN"/>
    <property type="match status" value="1"/>
</dbReference>
<gene>
    <name evidence="5" type="ORF">T10_4009</name>
</gene>
<feature type="compositionally biased region" description="Acidic residues" evidence="3">
    <location>
        <begin position="83"/>
        <end position="93"/>
    </location>
</feature>
<evidence type="ECO:0000259" key="4">
    <source>
        <dbReference type="Pfam" id="PF02114"/>
    </source>
</evidence>
<dbReference type="PRINTS" id="PR00677">
    <property type="entry name" value="PHOSDUCIN"/>
</dbReference>
<dbReference type="EMBL" id="JYDO01000006">
    <property type="protein sequence ID" value="KRZ79527.1"/>
    <property type="molecule type" value="Genomic_DNA"/>
</dbReference>
<reference evidence="5 6" key="1">
    <citation type="submission" date="2015-01" db="EMBL/GenBank/DDBJ databases">
        <title>Evolution of Trichinella species and genotypes.</title>
        <authorList>
            <person name="Korhonen P.K."/>
            <person name="Edoardo P."/>
            <person name="Giuseppe L.R."/>
            <person name="Gasser R.B."/>
        </authorList>
    </citation>
    <scope>NUCLEOTIDE SEQUENCE [LARGE SCALE GENOMIC DNA]</scope>
    <source>
        <strain evidence="5">ISS1980</strain>
    </source>
</reference>
<dbReference type="InterPro" id="IPR001200">
    <property type="entry name" value="Phosducin"/>
</dbReference>
<dbReference type="InterPro" id="IPR036249">
    <property type="entry name" value="Thioredoxin-like_sf"/>
</dbReference>
<dbReference type="Proteomes" id="UP000054843">
    <property type="component" value="Unassembled WGS sequence"/>
</dbReference>
<dbReference type="STRING" id="268474.A0A0V1N688"/>
<feature type="compositionally biased region" description="Polar residues" evidence="3">
    <location>
        <begin position="97"/>
        <end position="120"/>
    </location>
</feature>
<feature type="region of interest" description="Disordered" evidence="3">
    <location>
        <begin position="81"/>
        <end position="122"/>
    </location>
</feature>
<feature type="domain" description="Phosducin" evidence="4">
    <location>
        <begin position="170"/>
        <end position="327"/>
    </location>
</feature>
<evidence type="ECO:0000313" key="5">
    <source>
        <dbReference type="EMBL" id="KRZ79527.1"/>
    </source>
</evidence>
<dbReference type="Gene3D" id="3.40.30.10">
    <property type="entry name" value="Glutaredoxin"/>
    <property type="match status" value="1"/>
</dbReference>